<dbReference type="Pfam" id="PF07687">
    <property type="entry name" value="M20_dimer"/>
    <property type="match status" value="1"/>
</dbReference>
<reference evidence="7 9" key="1">
    <citation type="submission" date="2015-11" db="EMBL/GenBank/DDBJ databases">
        <title>Genomic analysis of 38 Legionella species identifies large and diverse effector repertoires.</title>
        <authorList>
            <person name="Burstein D."/>
            <person name="Amaro F."/>
            <person name="Zusman T."/>
            <person name="Lifshitz Z."/>
            <person name="Cohen O."/>
            <person name="Gilbert J.A."/>
            <person name="Pupko T."/>
            <person name="Shuman H.A."/>
            <person name="Segal G."/>
        </authorList>
    </citation>
    <scope>NUCLEOTIDE SEQUENCE [LARGE SCALE GENOMIC DNA]</scope>
    <source>
        <strain evidence="7 9">CDC#1407-AL-14</strain>
    </source>
</reference>
<keyword evidence="8" id="KW-0645">Protease</keyword>
<dbReference type="OrthoDB" id="9776600at2"/>
<sequence length="438" mass="47532">MWYGKKFYQFRRIVCVTLFIFSQQGKATSQAIDEQIKQFVSSHQQEQLSLLEELVNINSGTNNLPGVRKVGELLKSQFEALGFKLRWEEEPPSMQRAGTLIAEHKGGKGKRLLLIGHLDTVFPSNSPFQQFKRNGKQAMGPGVIDDKGGDVVILYALKALQAANSLKQANITVVLTGDEEDSGKPTSISRQPLRDVAKNCDLALDFEGAVTMDTATIARRGITNWVMSSQGTESHSAQIFQRGVSYGAIYELVRILDTMREQLSSEKYLSFNPGFILGGTSVDYDNSDSRGVGFGKGNVIAKTAVANGDLRFITEKQKEEAQKKIAAIINSHLAGTSAAIRFEDGIPAMPPTPANLKLLEEYSQASMALGHGMIKPLDPGLRGAGDISFIASQVSASLAGLGPSGSGVHSELETLDIDSLGIQTERAALLIYKLTQEH</sequence>
<dbReference type="InterPro" id="IPR011650">
    <property type="entry name" value="Peptidase_M20_dimer"/>
</dbReference>
<keyword evidence="5" id="KW-0170">Cobalt</keyword>
<keyword evidence="9" id="KW-1185">Reference proteome</keyword>
<evidence type="ECO:0000313" key="7">
    <source>
        <dbReference type="EMBL" id="KTC75970.1"/>
    </source>
</evidence>
<dbReference type="STRING" id="28083.Lbir_0039"/>
<dbReference type="PROSITE" id="PS00758">
    <property type="entry name" value="ARGE_DAPE_CPG2_1"/>
    <property type="match status" value="1"/>
</dbReference>
<accession>A0A378IB25</accession>
<keyword evidence="4" id="KW-0862">Zinc</keyword>
<dbReference type="Proteomes" id="UP000054735">
    <property type="component" value="Unassembled WGS sequence"/>
</dbReference>
<evidence type="ECO:0000313" key="9">
    <source>
        <dbReference type="Proteomes" id="UP000054735"/>
    </source>
</evidence>
<dbReference type="PANTHER" id="PTHR43808:SF32">
    <property type="entry name" value="ARGE_DAPE-RELATED DEACYLASE"/>
    <property type="match status" value="1"/>
</dbReference>
<evidence type="ECO:0000256" key="2">
    <source>
        <dbReference type="ARBA" id="ARBA00022723"/>
    </source>
</evidence>
<dbReference type="InterPro" id="IPR002933">
    <property type="entry name" value="Peptidase_M20"/>
</dbReference>
<dbReference type="InterPro" id="IPR036264">
    <property type="entry name" value="Bact_exopeptidase_dim_dom"/>
</dbReference>
<keyword evidence="3 8" id="KW-0378">Hydrolase</keyword>
<dbReference type="InterPro" id="IPR050072">
    <property type="entry name" value="Peptidase_M20A"/>
</dbReference>
<dbReference type="AlphaFoldDB" id="A0A378IB25"/>
<evidence type="ECO:0000256" key="4">
    <source>
        <dbReference type="ARBA" id="ARBA00022833"/>
    </source>
</evidence>
<dbReference type="RefSeq" id="WP_058522168.1">
    <property type="nucleotide sequence ID" value="NZ_CAAAHV010000029.1"/>
</dbReference>
<evidence type="ECO:0000256" key="3">
    <source>
        <dbReference type="ARBA" id="ARBA00022801"/>
    </source>
</evidence>
<evidence type="ECO:0000256" key="1">
    <source>
        <dbReference type="ARBA" id="ARBA00001947"/>
    </source>
</evidence>
<dbReference type="GO" id="GO:0004180">
    <property type="term" value="F:carboxypeptidase activity"/>
    <property type="evidence" value="ECO:0007669"/>
    <property type="project" value="UniProtKB-KW"/>
</dbReference>
<gene>
    <name evidence="8" type="primary">cpg2_2</name>
    <name evidence="7" type="synonym">cpg2_1</name>
    <name evidence="7" type="ORF">Lbir_0039</name>
    <name evidence="8" type="ORF">NCTC12437_01874</name>
</gene>
<evidence type="ECO:0000313" key="8">
    <source>
        <dbReference type="EMBL" id="STX32096.1"/>
    </source>
</evidence>
<dbReference type="EMBL" id="LNXT01000001">
    <property type="protein sequence ID" value="KTC75970.1"/>
    <property type="molecule type" value="Genomic_DNA"/>
</dbReference>
<proteinExistence type="predicted"/>
<dbReference type="Gene3D" id="3.40.630.10">
    <property type="entry name" value="Zn peptidases"/>
    <property type="match status" value="1"/>
</dbReference>
<dbReference type="SUPFAM" id="SSF53187">
    <property type="entry name" value="Zn-dependent exopeptidases"/>
    <property type="match status" value="1"/>
</dbReference>
<reference evidence="8 10" key="2">
    <citation type="submission" date="2018-06" db="EMBL/GenBank/DDBJ databases">
        <authorList>
            <consortium name="Pathogen Informatics"/>
            <person name="Doyle S."/>
        </authorList>
    </citation>
    <scope>NUCLEOTIDE SEQUENCE [LARGE SCALE GENOMIC DNA]</scope>
    <source>
        <strain evidence="8 10">NCTC12437</strain>
    </source>
</reference>
<feature type="domain" description="Peptidase M20 dimerisation" evidence="6">
    <location>
        <begin position="217"/>
        <end position="334"/>
    </location>
</feature>
<keyword evidence="2" id="KW-0479">Metal-binding</keyword>
<evidence type="ECO:0000313" key="10">
    <source>
        <dbReference type="Proteomes" id="UP000255066"/>
    </source>
</evidence>
<dbReference type="InterPro" id="IPR001261">
    <property type="entry name" value="ArgE/DapE_CS"/>
</dbReference>
<name>A0A378IB25_9GAMM</name>
<dbReference type="EC" id="3.4.17.11" evidence="8"/>
<dbReference type="SUPFAM" id="SSF55031">
    <property type="entry name" value="Bacterial exopeptidase dimerisation domain"/>
    <property type="match status" value="1"/>
</dbReference>
<dbReference type="CDD" id="cd03885">
    <property type="entry name" value="M20_CPDG2"/>
    <property type="match status" value="1"/>
</dbReference>
<protein>
    <submittedName>
        <fullName evidence="8">Carboxypeptidase G2</fullName>
        <ecNumber evidence="8">3.4.17.11</ecNumber>
    </submittedName>
</protein>
<dbReference type="GO" id="GO:0046872">
    <property type="term" value="F:metal ion binding"/>
    <property type="evidence" value="ECO:0007669"/>
    <property type="project" value="UniProtKB-KW"/>
</dbReference>
<comment type="cofactor">
    <cofactor evidence="1">
        <name>Zn(2+)</name>
        <dbReference type="ChEBI" id="CHEBI:29105"/>
    </cofactor>
</comment>
<dbReference type="Proteomes" id="UP000255066">
    <property type="component" value="Unassembled WGS sequence"/>
</dbReference>
<keyword evidence="8" id="KW-0121">Carboxypeptidase</keyword>
<dbReference type="Pfam" id="PF01546">
    <property type="entry name" value="Peptidase_M20"/>
    <property type="match status" value="1"/>
</dbReference>
<evidence type="ECO:0000256" key="5">
    <source>
        <dbReference type="ARBA" id="ARBA00023285"/>
    </source>
</evidence>
<dbReference type="EMBL" id="UGNW01000001">
    <property type="protein sequence ID" value="STX32096.1"/>
    <property type="molecule type" value="Genomic_DNA"/>
</dbReference>
<dbReference type="Gene3D" id="3.30.70.360">
    <property type="match status" value="1"/>
</dbReference>
<dbReference type="PANTHER" id="PTHR43808">
    <property type="entry name" value="ACETYLORNITHINE DEACETYLASE"/>
    <property type="match status" value="1"/>
</dbReference>
<organism evidence="8 10">
    <name type="scientific">Legionella birminghamensis</name>
    <dbReference type="NCBI Taxonomy" id="28083"/>
    <lineage>
        <taxon>Bacteria</taxon>
        <taxon>Pseudomonadati</taxon>
        <taxon>Pseudomonadota</taxon>
        <taxon>Gammaproteobacteria</taxon>
        <taxon>Legionellales</taxon>
        <taxon>Legionellaceae</taxon>
        <taxon>Legionella</taxon>
    </lineage>
</organism>
<evidence type="ECO:0000259" key="6">
    <source>
        <dbReference type="Pfam" id="PF07687"/>
    </source>
</evidence>